<proteinExistence type="predicted"/>
<sequence>MSQASLNKLRSSLEAHKCSLNVALDMMTISVARDIKASTIEIGNAPSAIKEQPSKMPNILDEIARLQSRLRQSDSGFILQIYLDNFTTYTGSTYDRASVADFQDEFENSDSQYE</sequence>
<name>A0A8E2JEH9_9PEZI</name>
<accession>A0A8E2JEH9</accession>
<dbReference type="OrthoDB" id="524326at2759"/>
<dbReference type="Proteomes" id="UP000250266">
    <property type="component" value="Unassembled WGS sequence"/>
</dbReference>
<evidence type="ECO:0000313" key="1">
    <source>
        <dbReference type="EMBL" id="OCK79518.1"/>
    </source>
</evidence>
<organism evidence="1 2">
    <name type="scientific">Lepidopterella palustris CBS 459.81</name>
    <dbReference type="NCBI Taxonomy" id="1314670"/>
    <lineage>
        <taxon>Eukaryota</taxon>
        <taxon>Fungi</taxon>
        <taxon>Dikarya</taxon>
        <taxon>Ascomycota</taxon>
        <taxon>Pezizomycotina</taxon>
        <taxon>Dothideomycetes</taxon>
        <taxon>Pleosporomycetidae</taxon>
        <taxon>Mytilinidiales</taxon>
        <taxon>Argynnaceae</taxon>
        <taxon>Lepidopterella</taxon>
    </lineage>
</organism>
<dbReference type="EMBL" id="KV745001">
    <property type="protein sequence ID" value="OCK79518.1"/>
    <property type="molecule type" value="Genomic_DNA"/>
</dbReference>
<keyword evidence="2" id="KW-1185">Reference proteome</keyword>
<gene>
    <name evidence="1" type="ORF">K432DRAFT_405524</name>
</gene>
<evidence type="ECO:0000313" key="2">
    <source>
        <dbReference type="Proteomes" id="UP000250266"/>
    </source>
</evidence>
<protein>
    <submittedName>
        <fullName evidence="1">Uncharacterized protein</fullName>
    </submittedName>
</protein>
<dbReference type="AlphaFoldDB" id="A0A8E2JEH9"/>
<reference evidence="1 2" key="1">
    <citation type="journal article" date="2016" name="Nat. Commun.">
        <title>Ectomycorrhizal ecology is imprinted in the genome of the dominant symbiotic fungus Cenococcum geophilum.</title>
        <authorList>
            <consortium name="DOE Joint Genome Institute"/>
            <person name="Peter M."/>
            <person name="Kohler A."/>
            <person name="Ohm R.A."/>
            <person name="Kuo A."/>
            <person name="Krutzmann J."/>
            <person name="Morin E."/>
            <person name="Arend M."/>
            <person name="Barry K.W."/>
            <person name="Binder M."/>
            <person name="Choi C."/>
            <person name="Clum A."/>
            <person name="Copeland A."/>
            <person name="Grisel N."/>
            <person name="Haridas S."/>
            <person name="Kipfer T."/>
            <person name="LaButti K."/>
            <person name="Lindquist E."/>
            <person name="Lipzen A."/>
            <person name="Maire R."/>
            <person name="Meier B."/>
            <person name="Mihaltcheva S."/>
            <person name="Molinier V."/>
            <person name="Murat C."/>
            <person name="Poggeler S."/>
            <person name="Quandt C.A."/>
            <person name="Sperisen C."/>
            <person name="Tritt A."/>
            <person name="Tisserant E."/>
            <person name="Crous P.W."/>
            <person name="Henrissat B."/>
            <person name="Nehls U."/>
            <person name="Egli S."/>
            <person name="Spatafora J.W."/>
            <person name="Grigoriev I.V."/>
            <person name="Martin F.M."/>
        </authorList>
    </citation>
    <scope>NUCLEOTIDE SEQUENCE [LARGE SCALE GENOMIC DNA]</scope>
    <source>
        <strain evidence="1 2">CBS 459.81</strain>
    </source>
</reference>